<evidence type="ECO:0000313" key="1">
    <source>
        <dbReference type="EMBL" id="KAG2244624.1"/>
    </source>
</evidence>
<gene>
    <name evidence="1" type="ORF">Bca52824_093551</name>
</gene>
<accession>A0A8X7P2A0</accession>
<dbReference type="EMBL" id="JAAMPC010000070">
    <property type="protein sequence ID" value="KAG2244624.1"/>
    <property type="molecule type" value="Genomic_DNA"/>
</dbReference>
<comment type="caution">
    <text evidence="1">The sequence shown here is derived from an EMBL/GenBank/DDBJ whole genome shotgun (WGS) entry which is preliminary data.</text>
</comment>
<protein>
    <submittedName>
        <fullName evidence="1">Uncharacterized protein</fullName>
    </submittedName>
</protein>
<proteinExistence type="predicted"/>
<sequence length="123" mass="13326">MFVYISQNEICSLSDGTVVETIDYVTLSLTEHTLLFSIVTFKQSAALCRISNNIKKEEGTKATGALLPSISFFGGPFLSPPPGMDSSLHTLAVDVSFGGFHGRCGRIWSSYGFNLHIAYGFHG</sequence>
<keyword evidence="2" id="KW-1185">Reference proteome</keyword>
<name>A0A8X7P2A0_BRACI</name>
<dbReference type="AlphaFoldDB" id="A0A8X7P2A0"/>
<evidence type="ECO:0000313" key="2">
    <source>
        <dbReference type="Proteomes" id="UP000886595"/>
    </source>
</evidence>
<reference evidence="1 2" key="1">
    <citation type="submission" date="2020-02" db="EMBL/GenBank/DDBJ databases">
        <authorList>
            <person name="Ma Q."/>
            <person name="Huang Y."/>
            <person name="Song X."/>
            <person name="Pei D."/>
        </authorList>
    </citation>
    <scope>NUCLEOTIDE SEQUENCE [LARGE SCALE GENOMIC DNA]</scope>
    <source>
        <strain evidence="1">Sxm20200214</strain>
        <tissue evidence="1">Leaf</tissue>
    </source>
</reference>
<dbReference type="Proteomes" id="UP000886595">
    <property type="component" value="Unassembled WGS sequence"/>
</dbReference>
<organism evidence="1 2">
    <name type="scientific">Brassica carinata</name>
    <name type="common">Ethiopian mustard</name>
    <name type="synonym">Abyssinian cabbage</name>
    <dbReference type="NCBI Taxonomy" id="52824"/>
    <lineage>
        <taxon>Eukaryota</taxon>
        <taxon>Viridiplantae</taxon>
        <taxon>Streptophyta</taxon>
        <taxon>Embryophyta</taxon>
        <taxon>Tracheophyta</taxon>
        <taxon>Spermatophyta</taxon>
        <taxon>Magnoliopsida</taxon>
        <taxon>eudicotyledons</taxon>
        <taxon>Gunneridae</taxon>
        <taxon>Pentapetalae</taxon>
        <taxon>rosids</taxon>
        <taxon>malvids</taxon>
        <taxon>Brassicales</taxon>
        <taxon>Brassicaceae</taxon>
        <taxon>Brassiceae</taxon>
        <taxon>Brassica</taxon>
    </lineage>
</organism>